<dbReference type="Pfam" id="PF16793">
    <property type="entry name" value="RepB_primase"/>
    <property type="match status" value="1"/>
</dbReference>
<evidence type="ECO:0000313" key="4">
    <source>
        <dbReference type="Proteomes" id="UP000286287"/>
    </source>
</evidence>
<name>A0A418VHQ3_9DEIO</name>
<feature type="region of interest" description="Disordered" evidence="1">
    <location>
        <begin position="268"/>
        <end position="288"/>
    </location>
</feature>
<keyword evidence="4" id="KW-1185">Reference proteome</keyword>
<comment type="caution">
    <text evidence="3">The sequence shown here is derived from an EMBL/GenBank/DDBJ whole genome shotgun (WGS) entry which is preliminary data.</text>
</comment>
<gene>
    <name evidence="3" type="ORF">D3875_01070</name>
</gene>
<dbReference type="EMBL" id="QYUJ01000004">
    <property type="protein sequence ID" value="RJF75669.1"/>
    <property type="molecule type" value="Genomic_DNA"/>
</dbReference>
<organism evidence="3 4">
    <name type="scientific">Deinococcus cavernae</name>
    <dbReference type="NCBI Taxonomy" id="2320857"/>
    <lineage>
        <taxon>Bacteria</taxon>
        <taxon>Thermotogati</taxon>
        <taxon>Deinococcota</taxon>
        <taxon>Deinococci</taxon>
        <taxon>Deinococcales</taxon>
        <taxon>Deinococcaceae</taxon>
        <taxon>Deinococcus</taxon>
    </lineage>
</organism>
<feature type="region of interest" description="Disordered" evidence="1">
    <location>
        <begin position="1"/>
        <end position="20"/>
    </location>
</feature>
<evidence type="ECO:0000256" key="1">
    <source>
        <dbReference type="SAM" id="MobiDB-lite"/>
    </source>
</evidence>
<dbReference type="AlphaFoldDB" id="A0A418VHQ3"/>
<accession>A0A418VHQ3</accession>
<evidence type="ECO:0000313" key="3">
    <source>
        <dbReference type="EMBL" id="RJF75669.1"/>
    </source>
</evidence>
<evidence type="ECO:0000259" key="2">
    <source>
        <dbReference type="Pfam" id="PF16793"/>
    </source>
</evidence>
<dbReference type="RefSeq" id="WP_119760250.1">
    <property type="nucleotide sequence ID" value="NZ_QYUJ01000004.1"/>
</dbReference>
<dbReference type="Proteomes" id="UP000286287">
    <property type="component" value="Unassembled WGS sequence"/>
</dbReference>
<feature type="domain" description="RepB-like DNA primase" evidence="2">
    <location>
        <begin position="174"/>
        <end position="233"/>
    </location>
</feature>
<dbReference type="InterPro" id="IPR039459">
    <property type="entry name" value="RepB-like_DNA_primase_dom"/>
</dbReference>
<protein>
    <recommendedName>
        <fullName evidence="2">RepB-like DNA primase domain-containing protein</fullName>
    </recommendedName>
</protein>
<dbReference type="Gene3D" id="3.30.70.1790">
    <property type="entry name" value="RepB DNA-primase, N-terminal domain"/>
    <property type="match status" value="1"/>
</dbReference>
<sequence>MKKPRLDQRRGVSPDATPHSATAQTLQTAISFTENVDVAGLIDHKAAAQFLEQVLLTDTVYIQTKADGDPSQYIDLPYKGKLKILSRKGFSLQLQSGRIVCGPMTHARSYKVEDLRQGRCTLLQYINQARGSVFYAVNKVEAGRHRSDRHICAIRGVVLDLDGQPLPGSFPLPPTALVATSPGRYQVIWRVEGVAVEEYKTLQQNLADRYGGDQAVCNPSLVLRLPGTLHYKTQTPYVVKVLTFTDVTYTREDILVGLLGQPAEVEIQPRRPEKAAPTHSSKARRAAAALEREAQKLAMTPPGNRNRQLYASAAALGNLVGGGMLDESVVIHYLREAAQACGLTEPGVSRTLRNGIERGKTTPRSFRGRAQ</sequence>
<feature type="compositionally biased region" description="Basic and acidic residues" evidence="1">
    <location>
        <begin position="1"/>
        <end position="12"/>
    </location>
</feature>
<reference evidence="3 4" key="1">
    <citation type="submission" date="2018-09" db="EMBL/GenBank/DDBJ databases">
        <authorList>
            <person name="Zhu H."/>
        </authorList>
    </citation>
    <scope>NUCLEOTIDE SEQUENCE [LARGE SCALE GENOMIC DNA]</scope>
    <source>
        <strain evidence="3 4">K2S05-167</strain>
    </source>
</reference>
<dbReference type="OrthoDB" id="63237at2"/>
<proteinExistence type="predicted"/>